<proteinExistence type="predicted"/>
<feature type="compositionally biased region" description="Polar residues" evidence="1">
    <location>
        <begin position="129"/>
        <end position="138"/>
    </location>
</feature>
<name>A0A2N5SQ82_9BASI</name>
<reference evidence="2 3" key="1">
    <citation type="submission" date="2017-11" db="EMBL/GenBank/DDBJ databases">
        <title>De novo assembly and phasing of dikaryotic genomes from two isolates of Puccinia coronata f. sp. avenae, the causal agent of oat crown rust.</title>
        <authorList>
            <person name="Miller M.E."/>
            <person name="Zhang Y."/>
            <person name="Omidvar V."/>
            <person name="Sperschneider J."/>
            <person name="Schwessinger B."/>
            <person name="Raley C."/>
            <person name="Palmer J.M."/>
            <person name="Garnica D."/>
            <person name="Upadhyaya N."/>
            <person name="Rathjen J."/>
            <person name="Taylor J.M."/>
            <person name="Park R.F."/>
            <person name="Dodds P.N."/>
            <person name="Hirsch C.D."/>
            <person name="Kianian S.F."/>
            <person name="Figueroa M."/>
        </authorList>
    </citation>
    <scope>NUCLEOTIDE SEQUENCE [LARGE SCALE GENOMIC DNA]</scope>
    <source>
        <strain evidence="2">12SD80</strain>
    </source>
</reference>
<gene>
    <name evidence="2" type="ORF">PCASD_20319</name>
</gene>
<accession>A0A2N5SQ82</accession>
<feature type="compositionally biased region" description="Acidic residues" evidence="1">
    <location>
        <begin position="36"/>
        <end position="50"/>
    </location>
</feature>
<dbReference type="EMBL" id="PGCI01000798">
    <property type="protein sequence ID" value="PLW15399.1"/>
    <property type="molecule type" value="Genomic_DNA"/>
</dbReference>
<feature type="compositionally biased region" description="Basic and acidic residues" evidence="1">
    <location>
        <begin position="1"/>
        <end position="12"/>
    </location>
</feature>
<feature type="region of interest" description="Disordered" evidence="1">
    <location>
        <begin position="105"/>
        <end position="148"/>
    </location>
</feature>
<dbReference type="PANTHER" id="PTHR12751:SF18">
    <property type="entry name" value="PHOSPHATASE AND ACTIN REGULATOR 1"/>
    <property type="match status" value="1"/>
</dbReference>
<dbReference type="Proteomes" id="UP000235392">
    <property type="component" value="Unassembled WGS sequence"/>
</dbReference>
<dbReference type="PANTHER" id="PTHR12751">
    <property type="entry name" value="PHOSPHATASE AND ACTIN REGULATOR PHACTR"/>
    <property type="match status" value="1"/>
</dbReference>
<dbReference type="AlphaFoldDB" id="A0A2N5SQ82"/>
<dbReference type="GO" id="GO:0030036">
    <property type="term" value="P:actin cytoskeleton organization"/>
    <property type="evidence" value="ECO:0007669"/>
    <property type="project" value="TreeGrafter"/>
</dbReference>
<feature type="compositionally biased region" description="Polar residues" evidence="1">
    <location>
        <begin position="105"/>
        <end position="114"/>
    </location>
</feature>
<evidence type="ECO:0000313" key="3">
    <source>
        <dbReference type="Proteomes" id="UP000235392"/>
    </source>
</evidence>
<protein>
    <submittedName>
        <fullName evidence="2">Uncharacterized protein</fullName>
    </submittedName>
</protein>
<comment type="caution">
    <text evidence="2">The sequence shown here is derived from an EMBL/GenBank/DDBJ whole genome shotgun (WGS) entry which is preliminary data.</text>
</comment>
<evidence type="ECO:0000313" key="2">
    <source>
        <dbReference type="EMBL" id="PLW15399.1"/>
    </source>
</evidence>
<organism evidence="2 3">
    <name type="scientific">Puccinia coronata f. sp. avenae</name>
    <dbReference type="NCBI Taxonomy" id="200324"/>
    <lineage>
        <taxon>Eukaryota</taxon>
        <taxon>Fungi</taxon>
        <taxon>Dikarya</taxon>
        <taxon>Basidiomycota</taxon>
        <taxon>Pucciniomycotina</taxon>
        <taxon>Pucciniomycetes</taxon>
        <taxon>Pucciniales</taxon>
        <taxon>Pucciniaceae</taxon>
        <taxon>Puccinia</taxon>
    </lineage>
</organism>
<evidence type="ECO:0000256" key="1">
    <source>
        <dbReference type="SAM" id="MobiDB-lite"/>
    </source>
</evidence>
<feature type="compositionally biased region" description="Polar residues" evidence="1">
    <location>
        <begin position="55"/>
        <end position="67"/>
    </location>
</feature>
<sequence length="245" mass="27252">MLKTTKDWDDNTVRGPAMEGLIEAIKSGPPKSIEELRDDDDDEALDEYDMESLYGHSSSVEGSSTRRTGLKPRPSREAVPKKGILKNAQNFSQEQHLSPVSFQSKPISAATTPDSPKPQALAEDLGRPAQSQPASGVEQQQQQQQQQPVATIDFGGEVPDLKLSIAGADIKAHIKDLKDRRATFAQHLSVHTTWPPAIYDRRGELATCNRLTPTLAQRIKEEINAFKMEEMEVHYASRVHTHFFV</sequence>
<feature type="region of interest" description="Disordered" evidence="1">
    <location>
        <begin position="1"/>
        <end position="82"/>
    </location>
</feature>
<dbReference type="GO" id="GO:0003779">
    <property type="term" value="F:actin binding"/>
    <property type="evidence" value="ECO:0007669"/>
    <property type="project" value="TreeGrafter"/>
</dbReference>